<reference evidence="2" key="1">
    <citation type="submission" date="2023-01" db="EMBL/GenBank/DDBJ databases">
        <title>Genome assembly of the deep-sea coral Lophelia pertusa.</title>
        <authorList>
            <person name="Herrera S."/>
            <person name="Cordes E."/>
        </authorList>
    </citation>
    <scope>NUCLEOTIDE SEQUENCE</scope>
    <source>
        <strain evidence="2">USNM1676648</strain>
        <tissue evidence="2">Polyp</tissue>
    </source>
</reference>
<dbReference type="GO" id="GO:0051959">
    <property type="term" value="F:dynein light intermediate chain binding"/>
    <property type="evidence" value="ECO:0007669"/>
    <property type="project" value="InterPro"/>
</dbReference>
<dbReference type="InterPro" id="IPR042228">
    <property type="entry name" value="Dynein_linker_3"/>
</dbReference>
<gene>
    <name evidence="2" type="primary">DNAH10_4</name>
    <name evidence="2" type="ORF">OS493_004102</name>
</gene>
<dbReference type="OrthoDB" id="64868at2759"/>
<dbReference type="Gene3D" id="3.20.180.20">
    <property type="entry name" value="Dynein heavy chain, N-terminal domain 2"/>
    <property type="match status" value="1"/>
</dbReference>
<dbReference type="PANTHER" id="PTHR22878">
    <property type="entry name" value="DYNEIN HEAVY CHAIN 6, AXONEMAL-LIKE-RELATED"/>
    <property type="match status" value="1"/>
</dbReference>
<accession>A0A9W9ZSN9</accession>
<evidence type="ECO:0000259" key="1">
    <source>
        <dbReference type="Pfam" id="PF08393"/>
    </source>
</evidence>
<dbReference type="AlphaFoldDB" id="A0A9W9ZSN9"/>
<feature type="domain" description="Dynein heavy chain linker" evidence="1">
    <location>
        <begin position="1"/>
        <end position="65"/>
    </location>
</feature>
<dbReference type="GO" id="GO:0007018">
    <property type="term" value="P:microtubule-based movement"/>
    <property type="evidence" value="ECO:0007669"/>
    <property type="project" value="InterPro"/>
</dbReference>
<dbReference type="InterPro" id="IPR013602">
    <property type="entry name" value="Dynein_heavy_linker"/>
</dbReference>
<comment type="caution">
    <text evidence="2">The sequence shown here is derived from an EMBL/GenBank/DDBJ whole genome shotgun (WGS) entry which is preliminary data.</text>
</comment>
<organism evidence="2 3">
    <name type="scientific">Desmophyllum pertusum</name>
    <dbReference type="NCBI Taxonomy" id="174260"/>
    <lineage>
        <taxon>Eukaryota</taxon>
        <taxon>Metazoa</taxon>
        <taxon>Cnidaria</taxon>
        <taxon>Anthozoa</taxon>
        <taxon>Hexacorallia</taxon>
        <taxon>Scleractinia</taxon>
        <taxon>Caryophylliina</taxon>
        <taxon>Caryophylliidae</taxon>
        <taxon>Desmophyllum</taxon>
    </lineage>
</organism>
<evidence type="ECO:0000313" key="3">
    <source>
        <dbReference type="Proteomes" id="UP001163046"/>
    </source>
</evidence>
<dbReference type="FunFam" id="1.20.58.1120:FF:000008">
    <property type="entry name" value="Dynein heavy chain 10, axonemal"/>
    <property type="match status" value="1"/>
</dbReference>
<sequence length="216" mass="25621">MFDNIAKLRFEEGTGEEMLATAMLSSEAEIMEFRQPVAAEGRVEDWMTNVLNEMRRTNRLITKEAIFKYGGEMPRIDWMMSYQGMVVLAGNQVWWTWEVEDVFRKVKKGDKMGMKNYARRMHKQIGDLVQKVRQPNLTKNDRKKFNTILIIEVHARDIIDSFVRDSIMDTREFEWESQLRFYWDQLPDELMVRQCTGEFGYGYEYMGLNGRLVITP</sequence>
<dbReference type="Proteomes" id="UP001163046">
    <property type="component" value="Unassembled WGS sequence"/>
</dbReference>
<protein>
    <submittedName>
        <fullName evidence="2">Dynein heavy chain 10, axonemal</fullName>
    </submittedName>
</protein>
<dbReference type="EMBL" id="MU825874">
    <property type="protein sequence ID" value="KAJ7387136.1"/>
    <property type="molecule type" value="Genomic_DNA"/>
</dbReference>
<proteinExistence type="predicted"/>
<dbReference type="Pfam" id="PF08393">
    <property type="entry name" value="DHC_N2"/>
    <property type="match status" value="1"/>
</dbReference>
<evidence type="ECO:0000313" key="2">
    <source>
        <dbReference type="EMBL" id="KAJ7387136.1"/>
    </source>
</evidence>
<keyword evidence="3" id="KW-1185">Reference proteome</keyword>
<dbReference type="Gene3D" id="1.20.58.1120">
    <property type="match status" value="1"/>
</dbReference>
<dbReference type="InterPro" id="IPR026983">
    <property type="entry name" value="DHC"/>
</dbReference>
<name>A0A9W9ZSN9_9CNID</name>
<dbReference type="GO" id="GO:0045505">
    <property type="term" value="F:dynein intermediate chain binding"/>
    <property type="evidence" value="ECO:0007669"/>
    <property type="project" value="InterPro"/>
</dbReference>
<dbReference type="PANTHER" id="PTHR22878:SF63">
    <property type="entry name" value="DYNEIN AXONEMAL HEAVY CHAIN 10"/>
    <property type="match status" value="1"/>
</dbReference>
<dbReference type="GO" id="GO:0030286">
    <property type="term" value="C:dynein complex"/>
    <property type="evidence" value="ECO:0007669"/>
    <property type="project" value="InterPro"/>
</dbReference>